<comment type="similarity">
    <text evidence="1">Belongs to the ParB family.</text>
</comment>
<proteinExistence type="inferred from homology"/>
<dbReference type="CDD" id="cd16407">
    <property type="entry name" value="ParB_N_like"/>
    <property type="match status" value="1"/>
</dbReference>
<evidence type="ECO:0000259" key="2">
    <source>
        <dbReference type="SMART" id="SM00470"/>
    </source>
</evidence>
<accession>D4RXZ9</accession>
<dbReference type="HOGENOM" id="CLU_023853_5_0_9"/>
<dbReference type="PANTHER" id="PTHR33375">
    <property type="entry name" value="CHROMOSOME-PARTITIONING PROTEIN PARB-RELATED"/>
    <property type="match status" value="1"/>
</dbReference>
<dbReference type="InterPro" id="IPR050336">
    <property type="entry name" value="Chromosome_partition/occlusion"/>
</dbReference>
<dbReference type="GeneID" id="98919526"/>
<dbReference type="Gene3D" id="1.10.10.2830">
    <property type="match status" value="1"/>
</dbReference>
<dbReference type="eggNOG" id="COG1475">
    <property type="taxonomic scope" value="Bacteria"/>
</dbReference>
<dbReference type="AlphaFoldDB" id="D4RXZ9"/>
<dbReference type="SMART" id="SM00470">
    <property type="entry name" value="ParB"/>
    <property type="match status" value="1"/>
</dbReference>
<dbReference type="PANTHER" id="PTHR33375:SF1">
    <property type="entry name" value="CHROMOSOME-PARTITIONING PROTEIN PARB-RELATED"/>
    <property type="match status" value="1"/>
</dbReference>
<dbReference type="SUPFAM" id="SSF110849">
    <property type="entry name" value="ParB/Sulfiredoxin"/>
    <property type="match status" value="1"/>
</dbReference>
<reference evidence="3 4" key="1">
    <citation type="submission" date="2010-02" db="EMBL/GenBank/DDBJ databases">
        <authorList>
            <person name="Weinstock G."/>
            <person name="Sodergren E."/>
            <person name="Clifton S."/>
            <person name="Fulton L."/>
            <person name="Fulton B."/>
            <person name="Courtney L."/>
            <person name="Fronick C."/>
            <person name="Harrison M."/>
            <person name="Strong C."/>
            <person name="Farmer C."/>
            <person name="Delahaunty K."/>
            <person name="Markovic C."/>
            <person name="Hall O."/>
            <person name="Minx P."/>
            <person name="Tomlinson C."/>
            <person name="Mitreva M."/>
            <person name="Nelson J."/>
            <person name="Hou S."/>
            <person name="Wollam A."/>
            <person name="Pepin K.H."/>
            <person name="Johnson M."/>
            <person name="Bhonagiri V."/>
            <person name="Zhang X."/>
            <person name="Suruliraj S."/>
            <person name="Warren W."/>
            <person name="Chinwalla A."/>
            <person name="Mardis E.R."/>
            <person name="Wilson R.K."/>
        </authorList>
    </citation>
    <scope>NUCLEOTIDE SEQUENCE [LARGE SCALE GENOMIC DNA]</scope>
    <source>
        <strain evidence="3 4">DSM 2876</strain>
    </source>
</reference>
<dbReference type="InterPro" id="IPR036086">
    <property type="entry name" value="ParB/Sulfiredoxin_sf"/>
</dbReference>
<dbReference type="SUPFAM" id="SSF109709">
    <property type="entry name" value="KorB DNA-binding domain-like"/>
    <property type="match status" value="1"/>
</dbReference>
<feature type="domain" description="ParB-like N-terminal" evidence="2">
    <location>
        <begin position="27"/>
        <end position="117"/>
    </location>
</feature>
<dbReference type="EMBL" id="ABWN01000020">
    <property type="protein sequence ID" value="EFF69231.1"/>
    <property type="molecule type" value="Genomic_DNA"/>
</dbReference>
<dbReference type="Pfam" id="PF02195">
    <property type="entry name" value="ParB_N"/>
    <property type="match status" value="1"/>
</dbReference>
<dbReference type="InterPro" id="IPR004437">
    <property type="entry name" value="ParB/RepB/Spo0J"/>
</dbReference>
<evidence type="ECO:0000313" key="3">
    <source>
        <dbReference type="EMBL" id="EFF69231.1"/>
    </source>
</evidence>
<gene>
    <name evidence="3" type="ORF">BUTYVIB_00701</name>
</gene>
<dbReference type="InterPro" id="IPR003115">
    <property type="entry name" value="ParB_N"/>
</dbReference>
<sequence length="301" mass="33982">MASKVAGKIKLQSVDELLGVPEIAGTQEIEIGRIHAFPNHPFKVLDDEKMDTLVDSIRENGILNPVIVRPDQSGNYEMISGHRRLHAAKIVGLKKVPAIVKEMSDDEAIIKMVDANIQREEILPSERAFSLKMKMDAIKRQGKRSDLTSDHNGPKLAAVEVGQTVGISSTQVKRYIRLTELIPELLECTDNKKIGLVMAVDLSYLDEQVQKWVYEYFKENGFLKPVQVEALKNYPNLSNVTQFSVISIMNDALPKKSKESKLSFSAKKLDKYFPPQYSTKERESIIIQLLEQWSADQVQSE</sequence>
<organism evidence="3 4">
    <name type="scientific">Eshraghiella crossota DSM 2876</name>
    <dbReference type="NCBI Taxonomy" id="511680"/>
    <lineage>
        <taxon>Bacteria</taxon>
        <taxon>Bacillati</taxon>
        <taxon>Bacillota</taxon>
        <taxon>Clostridia</taxon>
        <taxon>Lachnospirales</taxon>
        <taxon>Lachnospiraceae</taxon>
        <taxon>Eshraghiella</taxon>
    </lineage>
</organism>
<comment type="caution">
    <text evidence="3">The sequence shown here is derived from an EMBL/GenBank/DDBJ whole genome shotgun (WGS) entry which is preliminary data.</text>
</comment>
<name>D4RXZ9_9FIRM</name>
<dbReference type="GO" id="GO:0003677">
    <property type="term" value="F:DNA binding"/>
    <property type="evidence" value="ECO:0007669"/>
    <property type="project" value="InterPro"/>
</dbReference>
<dbReference type="GO" id="GO:0007059">
    <property type="term" value="P:chromosome segregation"/>
    <property type="evidence" value="ECO:0007669"/>
    <property type="project" value="TreeGrafter"/>
</dbReference>
<dbReference type="Gene3D" id="3.90.1530.30">
    <property type="match status" value="1"/>
</dbReference>
<dbReference type="Proteomes" id="UP000006238">
    <property type="component" value="Unassembled WGS sequence"/>
</dbReference>
<protein>
    <submittedName>
        <fullName evidence="3">ParB-like protein</fullName>
    </submittedName>
</protein>
<keyword evidence="4" id="KW-1185">Reference proteome</keyword>
<dbReference type="RefSeq" id="WP_005601730.1">
    <property type="nucleotide sequence ID" value="NZ_GG663520.1"/>
</dbReference>
<evidence type="ECO:0000256" key="1">
    <source>
        <dbReference type="ARBA" id="ARBA00006295"/>
    </source>
</evidence>
<dbReference type="NCBIfam" id="TIGR00180">
    <property type="entry name" value="parB_part"/>
    <property type="match status" value="1"/>
</dbReference>
<dbReference type="GO" id="GO:0005694">
    <property type="term" value="C:chromosome"/>
    <property type="evidence" value="ECO:0007669"/>
    <property type="project" value="TreeGrafter"/>
</dbReference>
<evidence type="ECO:0000313" key="4">
    <source>
        <dbReference type="Proteomes" id="UP000006238"/>
    </source>
</evidence>